<name>M9LZL4_PSEA3</name>
<dbReference type="EMBL" id="DF196788">
    <property type="protein sequence ID" value="GAC76499.1"/>
    <property type="molecule type" value="Genomic_DNA"/>
</dbReference>
<feature type="compositionally biased region" description="Polar residues" evidence="2">
    <location>
        <begin position="30"/>
        <end position="41"/>
    </location>
</feature>
<evidence type="ECO:0000256" key="1">
    <source>
        <dbReference type="ARBA" id="ARBA00022786"/>
    </source>
</evidence>
<dbReference type="GO" id="GO:0031145">
    <property type="term" value="P:anaphase-promoting complex-dependent catabolic process"/>
    <property type="evidence" value="ECO:0007669"/>
    <property type="project" value="InterPro"/>
</dbReference>
<accession>M9LZL4</accession>
<reference evidence="4" key="1">
    <citation type="journal article" date="2013" name="Genome Announc.">
        <title>Genome sequence of the basidiomycetous yeast Pseudozyma antarctica T-34, a producer of the glycolipid biosurfactants mannosylerythritol lipids.</title>
        <authorList>
            <person name="Morita T."/>
            <person name="Koike H."/>
            <person name="Koyama Y."/>
            <person name="Hagiwara H."/>
            <person name="Ito E."/>
            <person name="Fukuoka T."/>
            <person name="Imura T."/>
            <person name="Machida M."/>
            <person name="Kitamoto D."/>
        </authorList>
    </citation>
    <scope>NUCLEOTIDE SEQUENCE [LARGE SCALE GENOMIC DNA]</scope>
    <source>
        <strain evidence="4">T-34</strain>
    </source>
</reference>
<dbReference type="GO" id="GO:0005680">
    <property type="term" value="C:anaphase-promoting complex"/>
    <property type="evidence" value="ECO:0007669"/>
    <property type="project" value="InterPro"/>
</dbReference>
<evidence type="ECO:0000256" key="2">
    <source>
        <dbReference type="SAM" id="MobiDB-lite"/>
    </source>
</evidence>
<organism evidence="3 4">
    <name type="scientific">Pseudozyma antarctica (strain T-34)</name>
    <name type="common">Yeast</name>
    <name type="synonym">Candida antarctica</name>
    <dbReference type="NCBI Taxonomy" id="1151754"/>
    <lineage>
        <taxon>Eukaryota</taxon>
        <taxon>Fungi</taxon>
        <taxon>Dikarya</taxon>
        <taxon>Basidiomycota</taxon>
        <taxon>Ustilaginomycotina</taxon>
        <taxon>Ustilaginomycetes</taxon>
        <taxon>Ustilaginales</taxon>
        <taxon>Ustilaginaceae</taxon>
        <taxon>Moesziomyces</taxon>
    </lineage>
</organism>
<feature type="region of interest" description="Disordered" evidence="2">
    <location>
        <begin position="23"/>
        <end position="101"/>
    </location>
</feature>
<gene>
    <name evidence="3" type="ORF">PANT_22c00054</name>
</gene>
<dbReference type="Pfam" id="PF10471">
    <property type="entry name" value="ANAPC_CDC26"/>
    <property type="match status" value="1"/>
</dbReference>
<dbReference type="AlphaFoldDB" id="M9LZL4"/>
<evidence type="ECO:0000313" key="4">
    <source>
        <dbReference type="Proteomes" id="UP000011976"/>
    </source>
</evidence>
<dbReference type="InterPro" id="IPR018860">
    <property type="entry name" value="APC_suCDC26"/>
</dbReference>
<feature type="compositionally biased region" description="Polar residues" evidence="2">
    <location>
        <begin position="80"/>
        <end position="101"/>
    </location>
</feature>
<evidence type="ECO:0000313" key="3">
    <source>
        <dbReference type="EMBL" id="GAC76499.1"/>
    </source>
</evidence>
<dbReference type="Proteomes" id="UP000011976">
    <property type="component" value="Unassembled WGS sequence"/>
</dbReference>
<keyword evidence="1" id="KW-0833">Ubl conjugation pathway</keyword>
<protein>
    <submittedName>
        <fullName evidence="3">Uncharacterized protein</fullName>
    </submittedName>
</protein>
<sequence length="101" mass="11083">MLRRPPTSVSVQESDVETLKAYRRAKMMQHNPNLSTSSFSSLRPDGSASINDHQPHHHHPSTLQGGQDESDDMDDPGTQPGLSQQENHNPNQPSNATATNT</sequence>
<proteinExistence type="predicted"/>
<dbReference type="OrthoDB" id="2548314at2759"/>